<evidence type="ECO:0000313" key="2">
    <source>
        <dbReference type="Proteomes" id="UP001054945"/>
    </source>
</evidence>
<keyword evidence="2" id="KW-1185">Reference proteome</keyword>
<organism evidence="1 2">
    <name type="scientific">Caerostris extrusa</name>
    <name type="common">Bark spider</name>
    <name type="synonym">Caerostris bankana</name>
    <dbReference type="NCBI Taxonomy" id="172846"/>
    <lineage>
        <taxon>Eukaryota</taxon>
        <taxon>Metazoa</taxon>
        <taxon>Ecdysozoa</taxon>
        <taxon>Arthropoda</taxon>
        <taxon>Chelicerata</taxon>
        <taxon>Arachnida</taxon>
        <taxon>Araneae</taxon>
        <taxon>Araneomorphae</taxon>
        <taxon>Entelegynae</taxon>
        <taxon>Araneoidea</taxon>
        <taxon>Araneidae</taxon>
        <taxon>Caerostris</taxon>
    </lineage>
</organism>
<dbReference type="EMBL" id="BPLR01000679">
    <property type="protein sequence ID" value="GIY96597.1"/>
    <property type="molecule type" value="Genomic_DNA"/>
</dbReference>
<proteinExistence type="predicted"/>
<name>A0AAV4XNB8_CAEEX</name>
<reference evidence="1 2" key="1">
    <citation type="submission" date="2021-06" db="EMBL/GenBank/DDBJ databases">
        <title>Caerostris extrusa draft genome.</title>
        <authorList>
            <person name="Kono N."/>
            <person name="Arakawa K."/>
        </authorList>
    </citation>
    <scope>NUCLEOTIDE SEQUENCE [LARGE SCALE GENOMIC DNA]</scope>
</reference>
<sequence length="101" mass="11472">MAINNNHTRVKRVVSPISNEVQQNDISSVIPFSASIGDRQIRTTLPSFAYETGSKEMKELSDWKKEKKSFKHEVALILNEEEEMCTVAKDGSNKRGKDVFQ</sequence>
<dbReference type="AlphaFoldDB" id="A0AAV4XNB8"/>
<accession>A0AAV4XNB8</accession>
<protein>
    <submittedName>
        <fullName evidence="1">Uncharacterized protein</fullName>
    </submittedName>
</protein>
<gene>
    <name evidence="1" type="ORF">CEXT_583601</name>
</gene>
<comment type="caution">
    <text evidence="1">The sequence shown here is derived from an EMBL/GenBank/DDBJ whole genome shotgun (WGS) entry which is preliminary data.</text>
</comment>
<dbReference type="Proteomes" id="UP001054945">
    <property type="component" value="Unassembled WGS sequence"/>
</dbReference>
<evidence type="ECO:0000313" key="1">
    <source>
        <dbReference type="EMBL" id="GIY96597.1"/>
    </source>
</evidence>